<dbReference type="Proteomes" id="UP000799424">
    <property type="component" value="Unassembled WGS sequence"/>
</dbReference>
<dbReference type="AlphaFoldDB" id="A0A6A6ZQ92"/>
<gene>
    <name evidence="1" type="ORF">CC86DRAFT_75168</name>
</gene>
<evidence type="ECO:0000313" key="1">
    <source>
        <dbReference type="EMBL" id="KAF2823018.1"/>
    </source>
</evidence>
<proteinExistence type="predicted"/>
<evidence type="ECO:0000313" key="2">
    <source>
        <dbReference type="Proteomes" id="UP000799424"/>
    </source>
</evidence>
<accession>A0A6A6ZQ92</accession>
<organism evidence="1 2">
    <name type="scientific">Ophiobolus disseminans</name>
    <dbReference type="NCBI Taxonomy" id="1469910"/>
    <lineage>
        <taxon>Eukaryota</taxon>
        <taxon>Fungi</taxon>
        <taxon>Dikarya</taxon>
        <taxon>Ascomycota</taxon>
        <taxon>Pezizomycotina</taxon>
        <taxon>Dothideomycetes</taxon>
        <taxon>Pleosporomycetidae</taxon>
        <taxon>Pleosporales</taxon>
        <taxon>Pleosporineae</taxon>
        <taxon>Phaeosphaeriaceae</taxon>
        <taxon>Ophiobolus</taxon>
    </lineage>
</organism>
<dbReference type="PANTHER" id="PTHR42085">
    <property type="entry name" value="F-BOX DOMAIN-CONTAINING PROTEIN"/>
    <property type="match status" value="1"/>
</dbReference>
<dbReference type="InterPro" id="IPR038883">
    <property type="entry name" value="AN11006-like"/>
</dbReference>
<dbReference type="EMBL" id="MU006233">
    <property type="protein sequence ID" value="KAF2823018.1"/>
    <property type="molecule type" value="Genomic_DNA"/>
</dbReference>
<sequence length="278" mass="31876">MAEASQLRVLPAELRNRIFEYALTAPEDLRYCMPVEGASKPTFRVSATETDEAVTSHPFNQLKFVSRQFYAETAGIEIRLNTISFALQNGSAMSPAEHLTEFLQSMSPKARSWLRKVIVRDDNPQYRHHSTIVLQDTAETISKLAEICERLPSVTLYYVLSKWTFSEEVTTSEMLSFLRNGIMCASALKGQELTDMLGERSLIHFTARYWIHRLDDWKGNVDVRSLRSSNVKFVPNMASKGSAVISSLDRYLEHFLLKWENRAEQMVTLLKRWTDEGI</sequence>
<name>A0A6A6ZQ92_9PLEO</name>
<protein>
    <recommendedName>
        <fullName evidence="3">F-box domain-containing protein</fullName>
    </recommendedName>
</protein>
<dbReference type="OrthoDB" id="4790878at2759"/>
<keyword evidence="2" id="KW-1185">Reference proteome</keyword>
<reference evidence="1" key="1">
    <citation type="journal article" date="2020" name="Stud. Mycol.">
        <title>101 Dothideomycetes genomes: a test case for predicting lifestyles and emergence of pathogens.</title>
        <authorList>
            <person name="Haridas S."/>
            <person name="Albert R."/>
            <person name="Binder M."/>
            <person name="Bloem J."/>
            <person name="Labutti K."/>
            <person name="Salamov A."/>
            <person name="Andreopoulos B."/>
            <person name="Baker S."/>
            <person name="Barry K."/>
            <person name="Bills G."/>
            <person name="Bluhm B."/>
            <person name="Cannon C."/>
            <person name="Castanera R."/>
            <person name="Culley D."/>
            <person name="Daum C."/>
            <person name="Ezra D."/>
            <person name="Gonzalez J."/>
            <person name="Henrissat B."/>
            <person name="Kuo A."/>
            <person name="Liang C."/>
            <person name="Lipzen A."/>
            <person name="Lutzoni F."/>
            <person name="Magnuson J."/>
            <person name="Mondo S."/>
            <person name="Nolan M."/>
            <person name="Ohm R."/>
            <person name="Pangilinan J."/>
            <person name="Park H.-J."/>
            <person name="Ramirez L."/>
            <person name="Alfaro M."/>
            <person name="Sun H."/>
            <person name="Tritt A."/>
            <person name="Yoshinaga Y."/>
            <person name="Zwiers L.-H."/>
            <person name="Turgeon B."/>
            <person name="Goodwin S."/>
            <person name="Spatafora J."/>
            <person name="Crous P."/>
            <person name="Grigoriev I."/>
        </authorList>
    </citation>
    <scope>NUCLEOTIDE SEQUENCE</scope>
    <source>
        <strain evidence="1">CBS 113818</strain>
    </source>
</reference>
<evidence type="ECO:0008006" key="3">
    <source>
        <dbReference type="Google" id="ProtNLM"/>
    </source>
</evidence>
<dbReference type="PANTHER" id="PTHR42085:SF1">
    <property type="entry name" value="F-BOX DOMAIN-CONTAINING PROTEIN"/>
    <property type="match status" value="1"/>
</dbReference>